<reference evidence="1 2" key="1">
    <citation type="submission" date="2022-04" db="EMBL/GenBank/DDBJ databases">
        <title>Diverse halophilic archaea isolated from saline environments.</title>
        <authorList>
            <person name="Cui H.-L."/>
        </authorList>
    </citation>
    <scope>NUCLEOTIDE SEQUENCE [LARGE SCALE GENOMIC DNA]</scope>
    <source>
        <strain evidence="1 2">XZYJT49</strain>
    </source>
</reference>
<keyword evidence="2" id="KW-1185">Reference proteome</keyword>
<organism evidence="1 2">
    <name type="scientific">Halorussus limi</name>
    <dbReference type="NCBI Taxonomy" id="2938695"/>
    <lineage>
        <taxon>Archaea</taxon>
        <taxon>Methanobacteriati</taxon>
        <taxon>Methanobacteriota</taxon>
        <taxon>Stenosarchaea group</taxon>
        <taxon>Halobacteria</taxon>
        <taxon>Halobacteriales</taxon>
        <taxon>Haladaptataceae</taxon>
        <taxon>Halorussus</taxon>
    </lineage>
</organism>
<name>A0A8U0HW74_9EURY</name>
<dbReference type="AlphaFoldDB" id="A0A8U0HW74"/>
<dbReference type="RefSeq" id="WP_248651210.1">
    <property type="nucleotide sequence ID" value="NZ_CP096659.1"/>
</dbReference>
<gene>
    <name evidence="1" type="ORF">M0R89_03635</name>
</gene>
<dbReference type="KEGG" id="halx:M0R89_03635"/>
<proteinExistence type="predicted"/>
<dbReference type="EMBL" id="CP096659">
    <property type="protein sequence ID" value="UPV75167.1"/>
    <property type="molecule type" value="Genomic_DNA"/>
</dbReference>
<evidence type="ECO:0000313" key="2">
    <source>
        <dbReference type="Proteomes" id="UP000830729"/>
    </source>
</evidence>
<evidence type="ECO:0000313" key="1">
    <source>
        <dbReference type="EMBL" id="UPV75167.1"/>
    </source>
</evidence>
<accession>A0A8U0HW74</accession>
<dbReference type="GeneID" id="72184260"/>
<sequence>MSLGPSLVVAVVSTAAIRRGSVWLEDAAFVCWLLLETASVTSLAR</sequence>
<dbReference type="Proteomes" id="UP000830729">
    <property type="component" value="Chromosome"/>
</dbReference>
<protein>
    <submittedName>
        <fullName evidence="1">Uncharacterized protein</fullName>
    </submittedName>
</protein>